<reference evidence="2 3" key="1">
    <citation type="submission" date="2018-10" db="EMBL/GenBank/DDBJ databases">
        <title>Sequencing the genomes of 1000 actinobacteria strains.</title>
        <authorList>
            <person name="Klenk H.-P."/>
        </authorList>
    </citation>
    <scope>NUCLEOTIDE SEQUENCE [LARGE SCALE GENOMIC DNA]</scope>
    <source>
        <strain evidence="2 3">DSM 45175</strain>
    </source>
</reference>
<sequence>MSEVAVAIETHTPVAAERLDQLARGLADDLRAVRGLRVGNAGSTAIGPGKSPQAWELGMLVVGGLFSATTMRTIAQIAISYAERAKARSIRLRRGDVELVITGASRIDDPALVAKLEQIFGAGAGAGAGGGVGAGEAPPAIEGNRAGEAGR</sequence>
<evidence type="ECO:0000256" key="1">
    <source>
        <dbReference type="SAM" id="MobiDB-lite"/>
    </source>
</evidence>
<dbReference type="OrthoDB" id="3393778at2"/>
<protein>
    <submittedName>
        <fullName evidence="2">Uncharacterized protein</fullName>
    </submittedName>
</protein>
<dbReference type="AlphaFoldDB" id="A0A495JET3"/>
<comment type="caution">
    <text evidence="2">The sequence shown here is derived from an EMBL/GenBank/DDBJ whole genome shotgun (WGS) entry which is preliminary data.</text>
</comment>
<dbReference type="Proteomes" id="UP000277671">
    <property type="component" value="Unassembled WGS sequence"/>
</dbReference>
<keyword evidence="3" id="KW-1185">Reference proteome</keyword>
<accession>A0A495JET3</accession>
<feature type="region of interest" description="Disordered" evidence="1">
    <location>
        <begin position="129"/>
        <end position="151"/>
    </location>
</feature>
<evidence type="ECO:0000313" key="3">
    <source>
        <dbReference type="Proteomes" id="UP000277671"/>
    </source>
</evidence>
<organism evidence="2 3">
    <name type="scientific">Micromonospora pisi</name>
    <dbReference type="NCBI Taxonomy" id="589240"/>
    <lineage>
        <taxon>Bacteria</taxon>
        <taxon>Bacillati</taxon>
        <taxon>Actinomycetota</taxon>
        <taxon>Actinomycetes</taxon>
        <taxon>Micromonosporales</taxon>
        <taxon>Micromonosporaceae</taxon>
        <taxon>Micromonospora</taxon>
    </lineage>
</organism>
<dbReference type="EMBL" id="RBKT01000001">
    <property type="protein sequence ID" value="RKR87425.1"/>
    <property type="molecule type" value="Genomic_DNA"/>
</dbReference>
<evidence type="ECO:0000313" key="2">
    <source>
        <dbReference type="EMBL" id="RKR87425.1"/>
    </source>
</evidence>
<dbReference type="RefSeq" id="WP_121156175.1">
    <property type="nucleotide sequence ID" value="NZ_RBKT01000001.1"/>
</dbReference>
<proteinExistence type="predicted"/>
<gene>
    <name evidence="2" type="ORF">BDK92_1701</name>
</gene>
<name>A0A495JET3_9ACTN</name>